<reference evidence="3" key="1">
    <citation type="journal article" date="2004" name="Environ. Microbiol.">
        <title>The genome of Desulfotalea psychrophila, a sulfate-reducing bacterium from permanently cold Arctic sediments.</title>
        <authorList>
            <person name="Rabus R."/>
            <person name="Ruepp A."/>
            <person name="Frickey T."/>
            <person name="Rattei T."/>
            <person name="Fartmann B."/>
            <person name="Stark M."/>
            <person name="Bauer M."/>
            <person name="Zibat A."/>
            <person name="Lombardot T."/>
            <person name="Becker I."/>
            <person name="Amann J."/>
            <person name="Gellner K."/>
            <person name="Teeling H."/>
            <person name="Leuschner W.D."/>
            <person name="Gloeckner F.-O."/>
            <person name="Lupas A.N."/>
            <person name="Amann R."/>
            <person name="Klenk H.-P."/>
        </authorList>
    </citation>
    <scope>NUCLEOTIDE SEQUENCE [LARGE SCALE GENOMIC DNA]</scope>
    <source>
        <strain evidence="3">DSM 12343 / LSv54</strain>
    </source>
</reference>
<dbReference type="Pfam" id="PF00132">
    <property type="entry name" value="Hexapep"/>
    <property type="match status" value="1"/>
</dbReference>
<evidence type="ECO:0000256" key="1">
    <source>
        <dbReference type="SAM" id="Phobius"/>
    </source>
</evidence>
<keyword evidence="3" id="KW-1185">Reference proteome</keyword>
<evidence type="ECO:0000313" key="3">
    <source>
        <dbReference type="Proteomes" id="UP000000602"/>
    </source>
</evidence>
<dbReference type="RefSeq" id="WP_011187281.1">
    <property type="nucleotide sequence ID" value="NC_006138.1"/>
</dbReference>
<dbReference type="eggNOG" id="COG0110">
    <property type="taxonomic scope" value="Bacteria"/>
</dbReference>
<dbReference type="HOGENOM" id="CLU_051638_7_3_7"/>
<organism evidence="2 3">
    <name type="scientific">Desulfotalea psychrophila (strain LSv54 / DSM 12343)</name>
    <dbReference type="NCBI Taxonomy" id="177439"/>
    <lineage>
        <taxon>Bacteria</taxon>
        <taxon>Pseudomonadati</taxon>
        <taxon>Thermodesulfobacteriota</taxon>
        <taxon>Desulfobulbia</taxon>
        <taxon>Desulfobulbales</taxon>
        <taxon>Desulfocapsaceae</taxon>
        <taxon>Desulfotalea</taxon>
    </lineage>
</organism>
<dbReference type="STRING" id="177439.DP0036"/>
<dbReference type="CDD" id="cd04647">
    <property type="entry name" value="LbH_MAT_like"/>
    <property type="match status" value="1"/>
</dbReference>
<dbReference type="Proteomes" id="UP000000602">
    <property type="component" value="Chromosome"/>
</dbReference>
<dbReference type="InterPro" id="IPR001451">
    <property type="entry name" value="Hexapep"/>
</dbReference>
<dbReference type="InterPro" id="IPR051159">
    <property type="entry name" value="Hexapeptide_acetyltransf"/>
</dbReference>
<keyword evidence="1" id="KW-0812">Transmembrane</keyword>
<dbReference type="PANTHER" id="PTHR23416">
    <property type="entry name" value="SIALIC ACID SYNTHASE-RELATED"/>
    <property type="match status" value="1"/>
</dbReference>
<name>Q6AS98_DESPS</name>
<dbReference type="GO" id="GO:0016740">
    <property type="term" value="F:transferase activity"/>
    <property type="evidence" value="ECO:0007669"/>
    <property type="project" value="UniProtKB-KW"/>
</dbReference>
<accession>Q6AS98</accession>
<feature type="transmembrane region" description="Helical" evidence="1">
    <location>
        <begin position="6"/>
        <end position="28"/>
    </location>
</feature>
<dbReference type="KEGG" id="dps:DP0036"/>
<sequence length="169" mass="18588">MNYLFLFFYYSFLIYLPSVSFVSFGVFLRRLVVAHIFKYVGKNVNIAKGVYFGRGHNITIGENSGIGENSRIVCMEKVEIGCDVMIGPEVMMLTGGHGYTDTKLLLREQDIITAPIKIGNDCWIGARAIILPGITITDRVIIGAGSVVAKSIFESGIYVGNPASKIRNL</sequence>
<dbReference type="EMBL" id="CR522870">
    <property type="protein sequence ID" value="CAG34765.1"/>
    <property type="molecule type" value="Genomic_DNA"/>
</dbReference>
<dbReference type="InterPro" id="IPR011004">
    <property type="entry name" value="Trimer_LpxA-like_sf"/>
</dbReference>
<dbReference type="AlphaFoldDB" id="Q6AS98"/>
<protein>
    <submittedName>
        <fullName evidence="2">Related to galactoside O-acetyltransferase</fullName>
    </submittedName>
</protein>
<evidence type="ECO:0000313" key="2">
    <source>
        <dbReference type="EMBL" id="CAG34765.1"/>
    </source>
</evidence>
<keyword evidence="1" id="KW-1133">Transmembrane helix</keyword>
<gene>
    <name evidence="2" type="ordered locus">DP0036</name>
</gene>
<dbReference type="SUPFAM" id="SSF51161">
    <property type="entry name" value="Trimeric LpxA-like enzymes"/>
    <property type="match status" value="1"/>
</dbReference>
<keyword evidence="1" id="KW-0472">Membrane</keyword>
<proteinExistence type="predicted"/>
<dbReference type="OrthoDB" id="9803036at2"/>
<keyword evidence="2" id="KW-0808">Transferase</keyword>
<dbReference type="Gene3D" id="2.160.10.10">
    <property type="entry name" value="Hexapeptide repeat proteins"/>
    <property type="match status" value="1"/>
</dbReference>